<proteinExistence type="predicted"/>
<gene>
    <name evidence="1" type="ORF">DCAF_LOCUS574</name>
</gene>
<dbReference type="PANTHER" id="PTHR34133:SF8">
    <property type="entry name" value="OS07G0633000 PROTEIN"/>
    <property type="match status" value="1"/>
</dbReference>
<name>A0AAV1QRI8_9ROSI</name>
<evidence type="ECO:0000313" key="1">
    <source>
        <dbReference type="EMBL" id="CAK7322960.1"/>
    </source>
</evidence>
<keyword evidence="2" id="KW-1185">Reference proteome</keyword>
<dbReference type="PANTHER" id="PTHR34133">
    <property type="entry name" value="OS07G0633000 PROTEIN"/>
    <property type="match status" value="1"/>
</dbReference>
<dbReference type="Proteomes" id="UP001314170">
    <property type="component" value="Unassembled WGS sequence"/>
</dbReference>
<dbReference type="AlphaFoldDB" id="A0AAV1QRI8"/>
<reference evidence="1 2" key="1">
    <citation type="submission" date="2024-01" db="EMBL/GenBank/DDBJ databases">
        <authorList>
            <person name="Waweru B."/>
        </authorList>
    </citation>
    <scope>NUCLEOTIDE SEQUENCE [LARGE SCALE GENOMIC DNA]</scope>
</reference>
<evidence type="ECO:0000313" key="2">
    <source>
        <dbReference type="Proteomes" id="UP001314170"/>
    </source>
</evidence>
<organism evidence="1 2">
    <name type="scientific">Dovyalis caffra</name>
    <dbReference type="NCBI Taxonomy" id="77055"/>
    <lineage>
        <taxon>Eukaryota</taxon>
        <taxon>Viridiplantae</taxon>
        <taxon>Streptophyta</taxon>
        <taxon>Embryophyta</taxon>
        <taxon>Tracheophyta</taxon>
        <taxon>Spermatophyta</taxon>
        <taxon>Magnoliopsida</taxon>
        <taxon>eudicotyledons</taxon>
        <taxon>Gunneridae</taxon>
        <taxon>Pentapetalae</taxon>
        <taxon>rosids</taxon>
        <taxon>fabids</taxon>
        <taxon>Malpighiales</taxon>
        <taxon>Salicaceae</taxon>
        <taxon>Flacourtieae</taxon>
        <taxon>Dovyalis</taxon>
    </lineage>
</organism>
<protein>
    <submittedName>
        <fullName evidence="1">Uncharacterized protein</fullName>
    </submittedName>
</protein>
<dbReference type="EMBL" id="CAWUPB010000058">
    <property type="protein sequence ID" value="CAK7322960.1"/>
    <property type="molecule type" value="Genomic_DNA"/>
</dbReference>
<accession>A0AAV1QRI8</accession>
<sequence>MGEIAARFCVPCQQQVLVGHFSRRKWKEKLNRHEWQCNALTEPKSKQPLVKNQIAMNSATYSSRMTTDIPLYESPGASFDRYLEHKPRVFDAIFPDKRRSQQLNETAALYSVMDARPCYMSDPRPAAKARKSITVPLMIIAENQKVIEPDHKRVRYLVDLQTHEPEE</sequence>
<comment type="caution">
    <text evidence="1">The sequence shown here is derived from an EMBL/GenBank/DDBJ whole genome shotgun (WGS) entry which is preliminary data.</text>
</comment>